<feature type="region of interest" description="Disordered" evidence="14">
    <location>
        <begin position="390"/>
        <end position="420"/>
    </location>
</feature>
<evidence type="ECO:0000256" key="7">
    <source>
        <dbReference type="ARBA" id="ARBA00022843"/>
    </source>
</evidence>
<keyword evidence="5" id="KW-1017">Isopeptide bond</keyword>
<reference evidence="15 16" key="1">
    <citation type="submission" date="2016-07" db="EMBL/GenBank/DDBJ databases">
        <title>Pervasive Adenine N6-methylation of Active Genes in Fungi.</title>
        <authorList>
            <consortium name="DOE Joint Genome Institute"/>
            <person name="Mondo S.J."/>
            <person name="Dannebaum R.O."/>
            <person name="Kuo R.C."/>
            <person name="Labutti K."/>
            <person name="Haridas S."/>
            <person name="Kuo A."/>
            <person name="Salamov A."/>
            <person name="Ahrendt S.R."/>
            <person name="Lipzen A."/>
            <person name="Sullivan W."/>
            <person name="Andreopoulos W.B."/>
            <person name="Clum A."/>
            <person name="Lindquist E."/>
            <person name="Daum C."/>
            <person name="Ramamoorthy G.K."/>
            <person name="Gryganskyi A."/>
            <person name="Culley D."/>
            <person name="Magnuson J.K."/>
            <person name="James T.Y."/>
            <person name="O'Malley M.A."/>
            <person name="Stajich J.E."/>
            <person name="Spatafora J.W."/>
            <person name="Visel A."/>
            <person name="Grigoriev I.V."/>
        </authorList>
    </citation>
    <scope>NUCLEOTIDE SEQUENCE [LARGE SCALE GENOMIC DNA]</scope>
    <source>
        <strain evidence="15 16">NRRL 1336</strain>
    </source>
</reference>
<keyword evidence="7" id="KW-0832">Ubl conjugation</keyword>
<proteinExistence type="inferred from homology"/>
<evidence type="ECO:0000256" key="10">
    <source>
        <dbReference type="ARBA" id="ARBA00023212"/>
    </source>
</evidence>
<evidence type="ECO:0000256" key="5">
    <source>
        <dbReference type="ARBA" id="ARBA00022499"/>
    </source>
</evidence>
<evidence type="ECO:0000256" key="6">
    <source>
        <dbReference type="ARBA" id="ARBA00022553"/>
    </source>
</evidence>
<dbReference type="Proteomes" id="UP000193560">
    <property type="component" value="Unassembled WGS sequence"/>
</dbReference>
<dbReference type="GO" id="GO:0005869">
    <property type="term" value="C:dynactin complex"/>
    <property type="evidence" value="ECO:0007669"/>
    <property type="project" value="InterPro"/>
</dbReference>
<evidence type="ECO:0000256" key="3">
    <source>
        <dbReference type="ARBA" id="ARBA00004657"/>
    </source>
</evidence>
<evidence type="ECO:0000256" key="1">
    <source>
        <dbReference type="ARBA" id="ARBA00004300"/>
    </source>
</evidence>
<comment type="subunit">
    <text evidence="13">Subunit of dynactin, a multiprotein complex part of a tripartite complex with dynein and a adapter, such as BICDL1, BICD2 or HOOK3. The dynactin complex is built around ACTR1A/ACTB filament and consists of an actin-related filament composed of a shoulder domain, a pointed end and a barbed end. Its length is defined by its flexible shoulder domain. The soulder is composed of 2 DCTN1 subunits, 4 DCTN2 and 2 DCTN3. The 4 DCNT2 (via N-terminus) bind the ACTR1A filament and act as molecular rulers to determine the length. The pointed end is important for binding dynein-dynactin cargo adapters. Consists of 4 subunits: ACTR10, DCNT4, DCTN5 and DCTN6. The barbed end is composed of a CAPZA1:CAPZB heterodimers, which binds ACTR1A/ACTB filament and dynactin and stabilizes dynactin. Interacts with ATP7B, but not ATP7A, in a copper-dependent manner. Interacts with ANK2; this interaction is required for localization at costameres. Interacts with N4BP2L1.</text>
</comment>
<gene>
    <name evidence="15" type="ORF">BCR42DRAFT_26882</name>
</gene>
<feature type="compositionally biased region" description="Polar residues" evidence="14">
    <location>
        <begin position="103"/>
        <end position="118"/>
    </location>
</feature>
<keyword evidence="6" id="KW-0597">Phosphoprotein</keyword>
<comment type="caution">
    <text evidence="15">The sequence shown here is derived from an EMBL/GenBank/DDBJ whole genome shotgun (WGS) entry which is preliminary data.</text>
</comment>
<dbReference type="AlphaFoldDB" id="A0A1X2IIP7"/>
<feature type="region of interest" description="Disordered" evidence="14">
    <location>
        <begin position="271"/>
        <end position="301"/>
    </location>
</feature>
<keyword evidence="4" id="KW-0963">Cytoplasm</keyword>
<dbReference type="PANTHER" id="PTHR13034">
    <property type="entry name" value="DYNACTIN P62 SUBUNIT"/>
    <property type="match status" value="1"/>
</dbReference>
<evidence type="ECO:0000256" key="8">
    <source>
        <dbReference type="ARBA" id="ARBA00022990"/>
    </source>
</evidence>
<evidence type="ECO:0000313" key="16">
    <source>
        <dbReference type="Proteomes" id="UP000193560"/>
    </source>
</evidence>
<dbReference type="PANTHER" id="PTHR13034:SF2">
    <property type="entry name" value="DYNACTIN SUBUNIT 4"/>
    <property type="match status" value="1"/>
</dbReference>
<keyword evidence="10" id="KW-0206">Cytoskeleton</keyword>
<evidence type="ECO:0000256" key="2">
    <source>
        <dbReference type="ARBA" id="ARBA00004529"/>
    </source>
</evidence>
<protein>
    <recommendedName>
        <fullName evidence="12">Dynactin subunit 4</fullName>
    </recommendedName>
</protein>
<dbReference type="EMBL" id="MCGE01000010">
    <property type="protein sequence ID" value="ORZ17144.1"/>
    <property type="molecule type" value="Genomic_DNA"/>
</dbReference>
<evidence type="ECO:0000256" key="9">
    <source>
        <dbReference type="ARBA" id="ARBA00023054"/>
    </source>
</evidence>
<comment type="subcellular location">
    <subcellularLocation>
        <location evidence="1">Cytoplasm</location>
        <location evidence="1">Cytoskeleton</location>
        <location evidence="1">Microtubule organizing center</location>
        <location evidence="1">Centrosome</location>
    </subcellularLocation>
    <subcellularLocation>
        <location evidence="2">Cytoplasm</location>
        <location evidence="2">Cytoskeleton</location>
        <location evidence="2">Stress fiber</location>
    </subcellularLocation>
    <subcellularLocation>
        <location evidence="3">Cytoplasm</location>
        <location evidence="3">Myofibril</location>
    </subcellularLocation>
</comment>
<evidence type="ECO:0000256" key="4">
    <source>
        <dbReference type="ARBA" id="ARBA00022490"/>
    </source>
</evidence>
<evidence type="ECO:0000256" key="12">
    <source>
        <dbReference type="ARBA" id="ARBA00034864"/>
    </source>
</evidence>
<name>A0A1X2IIP7_9FUNG</name>
<organism evidence="15 16">
    <name type="scientific">Absidia repens</name>
    <dbReference type="NCBI Taxonomy" id="90262"/>
    <lineage>
        <taxon>Eukaryota</taxon>
        <taxon>Fungi</taxon>
        <taxon>Fungi incertae sedis</taxon>
        <taxon>Mucoromycota</taxon>
        <taxon>Mucoromycotina</taxon>
        <taxon>Mucoromycetes</taxon>
        <taxon>Mucorales</taxon>
        <taxon>Cunninghamellaceae</taxon>
        <taxon>Absidia</taxon>
    </lineage>
</organism>
<dbReference type="GO" id="GO:0001725">
    <property type="term" value="C:stress fiber"/>
    <property type="evidence" value="ECO:0007669"/>
    <property type="project" value="UniProtKB-SubCell"/>
</dbReference>
<evidence type="ECO:0000256" key="14">
    <source>
        <dbReference type="SAM" id="MobiDB-lite"/>
    </source>
</evidence>
<evidence type="ECO:0000256" key="11">
    <source>
        <dbReference type="ARBA" id="ARBA00034776"/>
    </source>
</evidence>
<dbReference type="Pfam" id="PF05502">
    <property type="entry name" value="Dynactin_p62"/>
    <property type="match status" value="3"/>
</dbReference>
<accession>A0A1X2IIP7</accession>
<keyword evidence="8" id="KW-0007">Acetylation</keyword>
<keyword evidence="9" id="KW-0175">Coiled coil</keyword>
<keyword evidence="16" id="KW-1185">Reference proteome</keyword>
<dbReference type="OrthoDB" id="283815at2759"/>
<dbReference type="STRING" id="90262.A0A1X2IIP7"/>
<dbReference type="InterPro" id="IPR008603">
    <property type="entry name" value="DCTN4"/>
</dbReference>
<comment type="similarity">
    <text evidence="11">Belongs to the dynactin subunit 4 family.</text>
</comment>
<feature type="compositionally biased region" description="Acidic residues" evidence="14">
    <location>
        <begin position="397"/>
        <end position="407"/>
    </location>
</feature>
<evidence type="ECO:0000313" key="15">
    <source>
        <dbReference type="EMBL" id="ORZ17144.1"/>
    </source>
</evidence>
<sequence>MASQEATSTSPANAGPYFLACNVCRWNSQEIGMSFEKPTSLALQLQKNEDALPDVQEFDNLKEHFEKHLKVNTPSLPSSFLSFSSSGAFNKMMGGGSGLSYDLQHSTSGSHNHQQQAQGRLDDITNYESTVQVPDKEPATLDSLTSLRDMDRISSLDQRYTQLHDQSYLMNQIHPQRIHLCIKRSKRCRTCRHILIKPEQKAQATRFKIKLVAMNYIPTITIAKISASTTIPSTSSQQQHQQQQQSLSLNVGVPTQFALKFINPNYEELSVTLATPQPPRRKPTLDPSANDNKDEQHQNLPSVNGRVTILSPHFRINAYNETIEYDDEMYPLGNSSSNKAKSGKSASWASGIYEKRNNYTSVIVEVVPEKAGELKFPLLVTCNYKSDEDRMDVSSGDIDEEDMDMDSSMDGSRKANSSIRMDDDRTKSYSFWCVIGLGTVQDPSIPTGV</sequence>
<feature type="region of interest" description="Disordered" evidence="14">
    <location>
        <begin position="100"/>
        <end position="119"/>
    </location>
</feature>
<evidence type="ECO:0000256" key="13">
    <source>
        <dbReference type="ARBA" id="ARBA00093507"/>
    </source>
</evidence>